<name>A0A097ZMK7_KLEOX</name>
<evidence type="ECO:0000313" key="1">
    <source>
        <dbReference type="EMBL" id="BAP75874.1"/>
    </source>
</evidence>
<protein>
    <submittedName>
        <fullName evidence="1">Uncharacterized protein</fullName>
    </submittedName>
</protein>
<accession>A0A097ZMK7</accession>
<sequence>MERRLSVQAAQSQMMTFAPHASISTIALGTSAPACCQVAGVTTGLQNWMQTATALPVAAMSVKNRLIDMAH</sequence>
<dbReference type="AlphaFoldDB" id="A0A097ZMK7"/>
<reference evidence="1" key="1">
    <citation type="journal article" date="2013" name="Diagn. Microbiol. Infect. Dis.">
        <title>A novel metallo-beta-lactamase, IMP-34, in Klebsiella isolates with decreased resistance to imipenem.</title>
        <authorList>
            <person name="Shigemoto N."/>
            <person name="Kayama S."/>
            <person name="Kuwahara R."/>
            <person name="Hisatsune J."/>
            <person name="Kato F."/>
            <person name="Nishio H."/>
            <person name="Yamasaki K."/>
            <person name="Wada Y."/>
            <person name="Sueda T."/>
            <person name="Ohge H."/>
            <person name="Sugai M."/>
        </authorList>
    </citation>
    <scope>NUCLEOTIDE SEQUENCE</scope>
    <source>
        <strain evidence="1">MS5279</strain>
        <plasmid evidence="1">pKOI-34</plasmid>
    </source>
</reference>
<keyword evidence="1" id="KW-0614">Plasmid</keyword>
<proteinExistence type="predicted"/>
<geneLocation type="plasmid" evidence="1">
    <name>pKOI-34</name>
</geneLocation>
<organism evidence="1">
    <name type="scientific">Klebsiella oxytoca</name>
    <dbReference type="NCBI Taxonomy" id="571"/>
    <lineage>
        <taxon>Bacteria</taxon>
        <taxon>Pseudomonadati</taxon>
        <taxon>Pseudomonadota</taxon>
        <taxon>Gammaproteobacteria</taxon>
        <taxon>Enterobacterales</taxon>
        <taxon>Enterobacteriaceae</taxon>
        <taxon>Klebsiella/Raoultella group</taxon>
        <taxon>Klebsiella</taxon>
    </lineage>
</organism>
<dbReference type="EMBL" id="AB715422">
    <property type="protein sequence ID" value="BAP75874.1"/>
    <property type="molecule type" value="Genomic_DNA"/>
</dbReference>